<dbReference type="PANTHER" id="PTHR12475:SF4">
    <property type="entry name" value="PROTEIN THEM6"/>
    <property type="match status" value="1"/>
</dbReference>
<dbReference type="Gene3D" id="3.10.129.10">
    <property type="entry name" value="Hotdog Thioesterase"/>
    <property type="match status" value="1"/>
</dbReference>
<name>A0A1A5ZU20_9TREE</name>
<dbReference type="EMBL" id="KI894038">
    <property type="protein sequence ID" value="OBR81312.1"/>
    <property type="molecule type" value="Genomic_DNA"/>
</dbReference>
<proteinExistence type="inferred from homology"/>
<sequence length="354" mass="39905">MATMQLITGFIDKIRTLPGVLNKIFPSSILDAIPKPVKYLAILLFVLHSPSWPFVWHARIIHSAIVPKIEEFRKGRLRYINEWRAAMEKRGGLRNYKLRYDRLAWFDDCDYRLHLSNSAYPKNCDPAELLYGMTMFAPLLQTGCFLALGARHYTFFKEIPVGAKYTVETRCGGWDEKWIYLVSEFIIYPKGKKSSDRSKRSNGNAIVNGSASASATATPFTPQSGGSVEMPKSKLEEIKKSWYLNKATREDGGVVCCVGISEMCIKMGRVTVPVRVGLWASMSHPAKDQQERAKATIMAKDKGISFLRGKWRDEPNAHTLGSDIYFDDVDAAGENWVTEARRGIEDVGRGMSVF</sequence>
<gene>
    <name evidence="2" type="ORF">I303_08698</name>
    <name evidence="3" type="ORF">I303_106659</name>
</gene>
<dbReference type="Pfam" id="PF13279">
    <property type="entry name" value="4HBT_2"/>
    <property type="match status" value="1"/>
</dbReference>
<dbReference type="InterPro" id="IPR029069">
    <property type="entry name" value="HotDog_dom_sf"/>
</dbReference>
<evidence type="ECO:0000313" key="3">
    <source>
        <dbReference type="EMBL" id="WWC64052.1"/>
    </source>
</evidence>
<dbReference type="RefSeq" id="XP_018259154.1">
    <property type="nucleotide sequence ID" value="XM_018411953.1"/>
</dbReference>
<reference evidence="3" key="2">
    <citation type="submission" date="2013-07" db="EMBL/GenBank/DDBJ databases">
        <authorList>
            <consortium name="The Broad Institute Genome Sequencing Platform"/>
            <person name="Cuomo C."/>
            <person name="Litvintseva A."/>
            <person name="Chen Y."/>
            <person name="Heitman J."/>
            <person name="Sun S."/>
            <person name="Springer D."/>
            <person name="Dromer F."/>
            <person name="Young S.K."/>
            <person name="Zeng Q."/>
            <person name="Gargeya S."/>
            <person name="Fitzgerald M."/>
            <person name="Abouelleil A."/>
            <person name="Alvarado L."/>
            <person name="Berlin A.M."/>
            <person name="Chapman S.B."/>
            <person name="Dewar J."/>
            <person name="Goldberg J."/>
            <person name="Griggs A."/>
            <person name="Gujja S."/>
            <person name="Hansen M."/>
            <person name="Howarth C."/>
            <person name="Imamovic A."/>
            <person name="Larimer J."/>
            <person name="McCowan C."/>
            <person name="Murphy C."/>
            <person name="Pearson M."/>
            <person name="Priest M."/>
            <person name="Roberts A."/>
            <person name="Saif S."/>
            <person name="Shea T."/>
            <person name="Sykes S."/>
            <person name="Wortman J."/>
            <person name="Nusbaum C."/>
            <person name="Birren B."/>
        </authorList>
    </citation>
    <scope>NUCLEOTIDE SEQUENCE</scope>
    <source>
        <strain evidence="3">CBS 10117</strain>
    </source>
</reference>
<dbReference type="GeneID" id="28972397"/>
<dbReference type="VEuPathDB" id="FungiDB:I303_08698"/>
<evidence type="ECO:0000313" key="2">
    <source>
        <dbReference type="EMBL" id="OBR81312.1"/>
    </source>
</evidence>
<accession>A0A1A5ZU20</accession>
<dbReference type="PANTHER" id="PTHR12475">
    <property type="match status" value="1"/>
</dbReference>
<dbReference type="InterPro" id="IPR051490">
    <property type="entry name" value="THEM6_lcsJ_thioesterase"/>
</dbReference>
<comment type="similarity">
    <text evidence="1">Belongs to the lcsJ thioesterase family.</text>
</comment>
<dbReference type="EMBL" id="CP144537">
    <property type="protein sequence ID" value="WWC64052.1"/>
    <property type="molecule type" value="Genomic_DNA"/>
</dbReference>
<evidence type="ECO:0000313" key="4">
    <source>
        <dbReference type="Proteomes" id="UP000078595"/>
    </source>
</evidence>
<reference evidence="3" key="3">
    <citation type="submission" date="2024-02" db="EMBL/GenBank/DDBJ databases">
        <title>Comparative genomics of Cryptococcus and Kwoniella reveals pathogenesis evolution and contrasting modes of karyotype evolution via chromosome fusion or intercentromeric recombination.</title>
        <authorList>
            <person name="Coelho M.A."/>
            <person name="David-Palma M."/>
            <person name="Shea T."/>
            <person name="Bowers K."/>
            <person name="McGinley-Smith S."/>
            <person name="Mohammad A.W."/>
            <person name="Gnirke A."/>
            <person name="Yurkov A.M."/>
            <person name="Nowrousian M."/>
            <person name="Sun S."/>
            <person name="Cuomo C.A."/>
            <person name="Heitman J."/>
        </authorList>
    </citation>
    <scope>NUCLEOTIDE SEQUENCE</scope>
    <source>
        <strain evidence="3">CBS 10117</strain>
    </source>
</reference>
<dbReference type="OrthoDB" id="265761at2759"/>
<protein>
    <recommendedName>
        <fullName evidence="5">Thioesterase</fullName>
    </recommendedName>
</protein>
<dbReference type="Proteomes" id="UP000078595">
    <property type="component" value="Chromosome 8"/>
</dbReference>
<dbReference type="SUPFAM" id="SSF54637">
    <property type="entry name" value="Thioesterase/thiol ester dehydrase-isomerase"/>
    <property type="match status" value="1"/>
</dbReference>
<keyword evidence="4" id="KW-1185">Reference proteome</keyword>
<dbReference type="KEGG" id="kdj:28972397"/>
<evidence type="ECO:0000256" key="1">
    <source>
        <dbReference type="ARBA" id="ARBA00038476"/>
    </source>
</evidence>
<reference evidence="2" key="1">
    <citation type="submission" date="2013-07" db="EMBL/GenBank/DDBJ databases">
        <title>The Genome Sequence of Cryptococcus dejecticola CBS10117.</title>
        <authorList>
            <consortium name="The Broad Institute Genome Sequencing Platform"/>
            <person name="Cuomo C."/>
            <person name="Litvintseva A."/>
            <person name="Chen Y."/>
            <person name="Heitman J."/>
            <person name="Sun S."/>
            <person name="Springer D."/>
            <person name="Dromer F."/>
            <person name="Young S.K."/>
            <person name="Zeng Q."/>
            <person name="Gargeya S."/>
            <person name="Fitzgerald M."/>
            <person name="Abouelleil A."/>
            <person name="Alvarado L."/>
            <person name="Berlin A.M."/>
            <person name="Chapman S.B."/>
            <person name="Dewar J."/>
            <person name="Goldberg J."/>
            <person name="Griggs A."/>
            <person name="Gujja S."/>
            <person name="Hansen M."/>
            <person name="Howarth C."/>
            <person name="Imamovic A."/>
            <person name="Larimer J."/>
            <person name="McCowan C."/>
            <person name="Murphy C."/>
            <person name="Pearson M."/>
            <person name="Priest M."/>
            <person name="Roberts A."/>
            <person name="Saif S."/>
            <person name="Shea T."/>
            <person name="Sykes S."/>
            <person name="Wortman J."/>
            <person name="Nusbaum C."/>
            <person name="Birren B."/>
        </authorList>
    </citation>
    <scope>NUCLEOTIDE SEQUENCE [LARGE SCALE GENOMIC DNA]</scope>
    <source>
        <strain evidence="2">CBS 10117</strain>
    </source>
</reference>
<organism evidence="2">
    <name type="scientific">Kwoniella dejecticola CBS 10117</name>
    <dbReference type="NCBI Taxonomy" id="1296121"/>
    <lineage>
        <taxon>Eukaryota</taxon>
        <taxon>Fungi</taxon>
        <taxon>Dikarya</taxon>
        <taxon>Basidiomycota</taxon>
        <taxon>Agaricomycotina</taxon>
        <taxon>Tremellomycetes</taxon>
        <taxon>Tremellales</taxon>
        <taxon>Cryptococcaceae</taxon>
        <taxon>Kwoniella</taxon>
    </lineage>
</organism>
<evidence type="ECO:0008006" key="5">
    <source>
        <dbReference type="Google" id="ProtNLM"/>
    </source>
</evidence>
<dbReference type="AlphaFoldDB" id="A0A1A5ZU20"/>